<protein>
    <submittedName>
        <fullName evidence="1">Uncharacterized protein</fullName>
    </submittedName>
</protein>
<dbReference type="EMBL" id="BNAT01000060">
    <property type="protein sequence ID" value="GHE64735.1"/>
    <property type="molecule type" value="Genomic_DNA"/>
</dbReference>
<name>A0A918ZRF9_9ACTN</name>
<proteinExistence type="predicted"/>
<comment type="caution">
    <text evidence="1">The sequence shown here is derived from an EMBL/GenBank/DDBJ whole genome shotgun (WGS) entry which is preliminary data.</text>
</comment>
<dbReference type="Proteomes" id="UP000603227">
    <property type="component" value="Unassembled WGS sequence"/>
</dbReference>
<sequence length="56" mass="6491">MQRLMLGVAETEEASLLRVSVDELHPPLTWVAEQLERVLGYPDSRTPRFRAWVRLA</sequence>
<evidence type="ECO:0000313" key="1">
    <source>
        <dbReference type="EMBL" id="GHE64735.1"/>
    </source>
</evidence>
<organism evidence="1 2">
    <name type="scientific">Streptomyces capitiformicae</name>
    <dbReference type="NCBI Taxonomy" id="2014920"/>
    <lineage>
        <taxon>Bacteria</taxon>
        <taxon>Bacillati</taxon>
        <taxon>Actinomycetota</taxon>
        <taxon>Actinomycetes</taxon>
        <taxon>Kitasatosporales</taxon>
        <taxon>Streptomycetaceae</taxon>
        <taxon>Streptomyces</taxon>
    </lineage>
</organism>
<dbReference type="RefSeq" id="WP_189788048.1">
    <property type="nucleotide sequence ID" value="NZ_BNAT01000060.1"/>
</dbReference>
<reference evidence="1" key="2">
    <citation type="submission" date="2020-09" db="EMBL/GenBank/DDBJ databases">
        <authorList>
            <person name="Sun Q."/>
            <person name="Zhou Y."/>
        </authorList>
    </citation>
    <scope>NUCLEOTIDE SEQUENCE</scope>
    <source>
        <strain evidence="1">CGMCC 4.7403</strain>
    </source>
</reference>
<keyword evidence="2" id="KW-1185">Reference proteome</keyword>
<evidence type="ECO:0000313" key="2">
    <source>
        <dbReference type="Proteomes" id="UP000603227"/>
    </source>
</evidence>
<reference evidence="1" key="1">
    <citation type="journal article" date="2014" name="Int. J. Syst. Evol. Microbiol.">
        <title>Complete genome sequence of Corynebacterium casei LMG S-19264T (=DSM 44701T), isolated from a smear-ripened cheese.</title>
        <authorList>
            <consortium name="US DOE Joint Genome Institute (JGI-PGF)"/>
            <person name="Walter F."/>
            <person name="Albersmeier A."/>
            <person name="Kalinowski J."/>
            <person name="Ruckert C."/>
        </authorList>
    </citation>
    <scope>NUCLEOTIDE SEQUENCE</scope>
    <source>
        <strain evidence="1">CGMCC 4.7403</strain>
    </source>
</reference>
<dbReference type="AlphaFoldDB" id="A0A918ZRF9"/>
<gene>
    <name evidence="1" type="ORF">GCM10017771_88340</name>
</gene>
<accession>A0A918ZRF9</accession>